<dbReference type="EMBL" id="GBRH01195790">
    <property type="protein sequence ID" value="JAE02106.1"/>
    <property type="molecule type" value="Transcribed_RNA"/>
</dbReference>
<proteinExistence type="predicted"/>
<sequence length="79" mass="9590">MHIVRSLQIRTLCADTHNYHKRYNRSFMLGIWQWRWQFFRCRVSDAIPCHSRCRSHQRFIQEYSGRSVQAPATCPFSQT</sequence>
<dbReference type="AlphaFoldDB" id="A0A0A9EW92"/>
<reference evidence="1" key="1">
    <citation type="submission" date="2014-09" db="EMBL/GenBank/DDBJ databases">
        <authorList>
            <person name="Magalhaes I.L.F."/>
            <person name="Oliveira U."/>
            <person name="Santos F.R."/>
            <person name="Vidigal T.H.D.A."/>
            <person name="Brescovit A.D."/>
            <person name="Santos A.J."/>
        </authorList>
    </citation>
    <scope>NUCLEOTIDE SEQUENCE</scope>
    <source>
        <tissue evidence="1">Shoot tissue taken approximately 20 cm above the soil surface</tissue>
    </source>
</reference>
<name>A0A0A9EW92_ARUDO</name>
<evidence type="ECO:0000313" key="1">
    <source>
        <dbReference type="EMBL" id="JAE02106.1"/>
    </source>
</evidence>
<reference evidence="1" key="2">
    <citation type="journal article" date="2015" name="Data Brief">
        <title>Shoot transcriptome of the giant reed, Arundo donax.</title>
        <authorList>
            <person name="Barrero R.A."/>
            <person name="Guerrero F.D."/>
            <person name="Moolhuijzen P."/>
            <person name="Goolsby J.A."/>
            <person name="Tidwell J."/>
            <person name="Bellgard S.E."/>
            <person name="Bellgard M.I."/>
        </authorList>
    </citation>
    <scope>NUCLEOTIDE SEQUENCE</scope>
    <source>
        <tissue evidence="1">Shoot tissue taken approximately 20 cm above the soil surface</tissue>
    </source>
</reference>
<organism evidence="1">
    <name type="scientific">Arundo donax</name>
    <name type="common">Giant reed</name>
    <name type="synonym">Donax arundinaceus</name>
    <dbReference type="NCBI Taxonomy" id="35708"/>
    <lineage>
        <taxon>Eukaryota</taxon>
        <taxon>Viridiplantae</taxon>
        <taxon>Streptophyta</taxon>
        <taxon>Embryophyta</taxon>
        <taxon>Tracheophyta</taxon>
        <taxon>Spermatophyta</taxon>
        <taxon>Magnoliopsida</taxon>
        <taxon>Liliopsida</taxon>
        <taxon>Poales</taxon>
        <taxon>Poaceae</taxon>
        <taxon>PACMAD clade</taxon>
        <taxon>Arundinoideae</taxon>
        <taxon>Arundineae</taxon>
        <taxon>Arundo</taxon>
    </lineage>
</organism>
<protein>
    <submittedName>
        <fullName evidence="1">Uncharacterized protein</fullName>
    </submittedName>
</protein>
<accession>A0A0A9EW92</accession>